<dbReference type="OrthoDB" id="9767435at2"/>
<evidence type="ECO:0000256" key="5">
    <source>
        <dbReference type="ARBA" id="ARBA00022741"/>
    </source>
</evidence>
<dbReference type="EMBL" id="CP030850">
    <property type="protein sequence ID" value="AXE20072.1"/>
    <property type="molecule type" value="Genomic_DNA"/>
</dbReference>
<dbReference type="GO" id="GO:0005524">
    <property type="term" value="F:ATP binding"/>
    <property type="evidence" value="ECO:0007669"/>
    <property type="project" value="UniProtKB-KW"/>
</dbReference>
<evidence type="ECO:0000256" key="4">
    <source>
        <dbReference type="ARBA" id="ARBA00022679"/>
    </source>
</evidence>
<evidence type="ECO:0000256" key="10">
    <source>
        <dbReference type="SAM" id="Phobius"/>
    </source>
</evidence>
<evidence type="ECO:0000313" key="14">
    <source>
        <dbReference type="Proteomes" id="UP000251993"/>
    </source>
</evidence>
<dbReference type="SUPFAM" id="SSF48452">
    <property type="entry name" value="TPR-like"/>
    <property type="match status" value="2"/>
</dbReference>
<name>A0A344TN51_9BACT</name>
<feature type="transmembrane region" description="Helical" evidence="10">
    <location>
        <begin position="383"/>
        <end position="402"/>
    </location>
</feature>
<dbReference type="Pfam" id="PF07568">
    <property type="entry name" value="HisKA_2"/>
    <property type="match status" value="1"/>
</dbReference>
<keyword evidence="6" id="KW-0418">Kinase</keyword>
<feature type="chain" id="PRO_5016591694" description="histidine kinase" evidence="11">
    <location>
        <begin position="25"/>
        <end position="624"/>
    </location>
</feature>
<evidence type="ECO:0000259" key="12">
    <source>
        <dbReference type="SMART" id="SM00387"/>
    </source>
</evidence>
<dbReference type="Gene3D" id="3.30.565.10">
    <property type="entry name" value="Histidine kinase-like ATPase, C-terminal domain"/>
    <property type="match status" value="1"/>
</dbReference>
<proteinExistence type="predicted"/>
<dbReference type="EC" id="2.7.13.3" evidence="2"/>
<evidence type="ECO:0000256" key="3">
    <source>
        <dbReference type="ARBA" id="ARBA00022553"/>
    </source>
</evidence>
<dbReference type="InterPro" id="IPR019734">
    <property type="entry name" value="TPR_rpt"/>
</dbReference>
<evidence type="ECO:0000256" key="2">
    <source>
        <dbReference type="ARBA" id="ARBA00012438"/>
    </source>
</evidence>
<evidence type="ECO:0000256" key="11">
    <source>
        <dbReference type="SAM" id="SignalP"/>
    </source>
</evidence>
<dbReference type="InterPro" id="IPR003594">
    <property type="entry name" value="HATPase_dom"/>
</dbReference>
<feature type="domain" description="Histidine kinase/HSP90-like ATPase" evidence="12">
    <location>
        <begin position="523"/>
        <end position="619"/>
    </location>
</feature>
<keyword evidence="4" id="KW-0808">Transferase</keyword>
<keyword evidence="14" id="KW-1185">Reference proteome</keyword>
<keyword evidence="8" id="KW-0802">TPR repeat</keyword>
<feature type="signal peptide" evidence="11">
    <location>
        <begin position="1"/>
        <end position="24"/>
    </location>
</feature>
<sequence length="624" mass="70964">MGNSLKLSVRRLYLLCCLSGSAHAAMKNFFILYLIVFTGFAQKPSQIDSLKKILAITSDIQRKTKIVQDICEAYSRNQPDSAKKYLEIAQDFSRKSMDKKLEGRSYHLAANFFRAQNEFEKSLQASQKTIDLYEAIDYKRGLGRVYNSIGLTYKKMGDSQKVAAFTRKALMFSLKAIEMAKVVQDTNGLISGYNNAGIAYRDLKEFRKAEDAYKTGLMNAEKYKIDRDAGVLHANLGQIYIDFEKEYDKAIIELEKSLVIHANHNDQQGIEHAYRSLGKAYQMKKEYKKAIDYAQKSVAIAHSLKDIHRMFNAYGILYGIQEDAGLYKEALASLKIAKQLEDSTLRVDKTKNIAEIESKYQTEKKEIEIKNLNEKNALQRNQLAFAGLGLLVLMGLLGTLYWQYKKINENRSQIQKQSDDLKLMMKELHHRVKNNLAIVSSLLKIQSSKMEDEKAVLAVRQGQQRVEAMSLIHQRLYQNDKVSTINIKEYISDLVDSLMSAYGHEVDNFDVQLSVEQEEMDVDLAISLGLIINELLTNSFKYAYAEATHPALKITLKNKVGLSLEIHDNGPGLDMERWNRAKDSFGKKLIAGLSKQIGGTFTIENQNGTYCRLYISPEKMKLVA</sequence>
<dbReference type="SMART" id="SM00387">
    <property type="entry name" value="HATPase_c"/>
    <property type="match status" value="1"/>
</dbReference>
<keyword evidence="3" id="KW-0597">Phosphoprotein</keyword>
<dbReference type="Gene3D" id="3.30.450.20">
    <property type="entry name" value="PAS domain"/>
    <property type="match status" value="1"/>
</dbReference>
<dbReference type="InterPro" id="IPR011495">
    <property type="entry name" value="Sig_transdc_His_kin_sub2_dim/P"/>
</dbReference>
<keyword evidence="5" id="KW-0547">Nucleotide-binding</keyword>
<dbReference type="InterPro" id="IPR036890">
    <property type="entry name" value="HATPase_C_sf"/>
</dbReference>
<keyword evidence="10" id="KW-0812">Transmembrane</keyword>
<dbReference type="SMART" id="SM00028">
    <property type="entry name" value="TPR"/>
    <property type="match status" value="5"/>
</dbReference>
<dbReference type="SUPFAM" id="SSF55874">
    <property type="entry name" value="ATPase domain of HSP90 chaperone/DNA topoisomerase II/histidine kinase"/>
    <property type="match status" value="1"/>
</dbReference>
<protein>
    <recommendedName>
        <fullName evidence="2">histidine kinase</fullName>
        <ecNumber evidence="2">2.7.13.3</ecNumber>
    </recommendedName>
</protein>
<dbReference type="PROSITE" id="PS50005">
    <property type="entry name" value="TPR"/>
    <property type="match status" value="1"/>
</dbReference>
<gene>
    <name evidence="13" type="ORF">DR864_21125</name>
</gene>
<dbReference type="KEGG" id="run:DR864_21125"/>
<organism evidence="13 14">
    <name type="scientific">Runella rosea</name>
    <dbReference type="NCBI Taxonomy" id="2259595"/>
    <lineage>
        <taxon>Bacteria</taxon>
        <taxon>Pseudomonadati</taxon>
        <taxon>Bacteroidota</taxon>
        <taxon>Cytophagia</taxon>
        <taxon>Cytophagales</taxon>
        <taxon>Spirosomataceae</taxon>
        <taxon>Runella</taxon>
    </lineage>
</organism>
<evidence type="ECO:0000256" key="1">
    <source>
        <dbReference type="ARBA" id="ARBA00000085"/>
    </source>
</evidence>
<keyword evidence="9" id="KW-0175">Coiled coil</keyword>
<dbReference type="Proteomes" id="UP000251993">
    <property type="component" value="Chromosome"/>
</dbReference>
<keyword evidence="11" id="KW-0732">Signal</keyword>
<evidence type="ECO:0000256" key="6">
    <source>
        <dbReference type="ARBA" id="ARBA00022777"/>
    </source>
</evidence>
<dbReference type="Pfam" id="PF02518">
    <property type="entry name" value="HATPase_c"/>
    <property type="match status" value="1"/>
</dbReference>
<dbReference type="GO" id="GO:0004673">
    <property type="term" value="F:protein histidine kinase activity"/>
    <property type="evidence" value="ECO:0007669"/>
    <property type="project" value="UniProtKB-EC"/>
</dbReference>
<comment type="catalytic activity">
    <reaction evidence="1">
        <text>ATP + protein L-histidine = ADP + protein N-phospho-L-histidine.</text>
        <dbReference type="EC" id="2.7.13.3"/>
    </reaction>
</comment>
<dbReference type="Pfam" id="PF13424">
    <property type="entry name" value="TPR_12"/>
    <property type="match status" value="1"/>
</dbReference>
<feature type="coiled-coil region" evidence="9">
    <location>
        <begin position="353"/>
        <end position="382"/>
    </location>
</feature>
<reference evidence="13 14" key="1">
    <citation type="submission" date="2018-07" db="EMBL/GenBank/DDBJ databases">
        <title>Genome sequencing of Runella.</title>
        <authorList>
            <person name="Baek M.-G."/>
            <person name="Yi H."/>
        </authorList>
    </citation>
    <scope>NUCLEOTIDE SEQUENCE [LARGE SCALE GENOMIC DNA]</scope>
    <source>
        <strain evidence="13 14">HYN0085</strain>
    </source>
</reference>
<feature type="repeat" description="TPR" evidence="8">
    <location>
        <begin position="271"/>
        <end position="304"/>
    </location>
</feature>
<dbReference type="PANTHER" id="PTHR41523:SF8">
    <property type="entry name" value="ETHYLENE RESPONSE SENSOR PROTEIN"/>
    <property type="match status" value="1"/>
</dbReference>
<evidence type="ECO:0000256" key="8">
    <source>
        <dbReference type="PROSITE-ProRule" id="PRU00339"/>
    </source>
</evidence>
<keyword evidence="7" id="KW-0067">ATP-binding</keyword>
<keyword evidence="10" id="KW-0472">Membrane</keyword>
<evidence type="ECO:0000256" key="9">
    <source>
        <dbReference type="SAM" id="Coils"/>
    </source>
</evidence>
<evidence type="ECO:0000256" key="7">
    <source>
        <dbReference type="ARBA" id="ARBA00022840"/>
    </source>
</evidence>
<keyword evidence="10" id="KW-1133">Transmembrane helix</keyword>
<dbReference type="Gene3D" id="1.25.40.10">
    <property type="entry name" value="Tetratricopeptide repeat domain"/>
    <property type="match status" value="1"/>
</dbReference>
<evidence type="ECO:0000313" key="13">
    <source>
        <dbReference type="EMBL" id="AXE20072.1"/>
    </source>
</evidence>
<dbReference type="InterPro" id="IPR011990">
    <property type="entry name" value="TPR-like_helical_dom_sf"/>
</dbReference>
<accession>A0A344TN51</accession>
<dbReference type="AlphaFoldDB" id="A0A344TN51"/>
<dbReference type="PANTHER" id="PTHR41523">
    <property type="entry name" value="TWO-COMPONENT SYSTEM SENSOR PROTEIN"/>
    <property type="match status" value="1"/>
</dbReference>